<keyword evidence="2" id="KW-1185">Reference proteome</keyword>
<dbReference type="Proteomes" id="UP000182762">
    <property type="component" value="Unassembled WGS sequence"/>
</dbReference>
<dbReference type="InterPro" id="IPR028082">
    <property type="entry name" value="Peripla_BP_I"/>
</dbReference>
<proteinExistence type="predicted"/>
<gene>
    <name evidence="1" type="ORF">SAMN02745910_02685</name>
</gene>
<accession>A0A1I6AFB7</accession>
<name>A0A1I6AFB7_9BACI</name>
<evidence type="ECO:0000313" key="1">
    <source>
        <dbReference type="EMBL" id="SFQ67360.1"/>
    </source>
</evidence>
<sequence length="270" mass="31297">MMIGRMSCIELVKHPVHKLLYRKQFFKYLTKGATHMKKLGCFHAHHSNIQYIEEALKGTGIELVHFVDPGLTYRAKDRDFTVEDVQNKIHHTIRWIETSGVDAILITCTFFTAHLCQNDLSSSIPVIKIDTPLFHELCKKEEQQILLFTNPDTVEGTMKELEKFADEHHKKINVTPVLLEGTFKLIMRGEEVEYRKQVKEKLSLYVQSKENHSLAVAQLSVASITQCVDRTILNPLTPLRRYIEKTLNEDRHKVQGNFSICYDKSSFLKR</sequence>
<comment type="caution">
    <text evidence="1">The sequence shown here is derived from an EMBL/GenBank/DDBJ whole genome shotgun (WGS) entry which is preliminary data.</text>
</comment>
<dbReference type="SUPFAM" id="SSF53822">
    <property type="entry name" value="Periplasmic binding protein-like I"/>
    <property type="match status" value="1"/>
</dbReference>
<organism evidence="1 2">
    <name type="scientific">Priestia endophytica DSM 13796</name>
    <dbReference type="NCBI Taxonomy" id="1121089"/>
    <lineage>
        <taxon>Bacteria</taxon>
        <taxon>Bacillati</taxon>
        <taxon>Bacillota</taxon>
        <taxon>Bacilli</taxon>
        <taxon>Bacillales</taxon>
        <taxon>Bacillaceae</taxon>
        <taxon>Priestia</taxon>
    </lineage>
</organism>
<reference evidence="1 2" key="1">
    <citation type="submission" date="2016-10" db="EMBL/GenBank/DDBJ databases">
        <authorList>
            <person name="Varghese N."/>
            <person name="Submissions S."/>
        </authorList>
    </citation>
    <scope>NUCLEOTIDE SEQUENCE [LARGE SCALE GENOMIC DNA]</scope>
    <source>
        <strain evidence="1 2">DSM 13796</strain>
    </source>
</reference>
<dbReference type="EMBL" id="FOXX01000006">
    <property type="protein sequence ID" value="SFQ67360.1"/>
    <property type="molecule type" value="Genomic_DNA"/>
</dbReference>
<protein>
    <submittedName>
        <fullName evidence="1">Uncharacterized protein</fullName>
    </submittedName>
</protein>
<evidence type="ECO:0000313" key="2">
    <source>
        <dbReference type="Proteomes" id="UP000182762"/>
    </source>
</evidence>